<dbReference type="Gene3D" id="2.10.70.10">
    <property type="entry name" value="Complement Module, domain 1"/>
    <property type="match status" value="1"/>
</dbReference>
<protein>
    <submittedName>
        <fullName evidence="2">Hemin uptake protein HemP</fullName>
    </submittedName>
</protein>
<gene>
    <name evidence="2" type="ORF">RGD00_20060</name>
</gene>
<dbReference type="Pfam" id="PF10636">
    <property type="entry name" value="hemP"/>
    <property type="match status" value="1"/>
</dbReference>
<dbReference type="Proteomes" id="UP001247754">
    <property type="component" value="Unassembled WGS sequence"/>
</dbReference>
<evidence type="ECO:0000256" key="1">
    <source>
        <dbReference type="SAM" id="MobiDB-lite"/>
    </source>
</evidence>
<dbReference type="RefSeq" id="WP_310459053.1">
    <property type="nucleotide sequence ID" value="NZ_JAVKPH010000038.1"/>
</dbReference>
<evidence type="ECO:0000313" key="3">
    <source>
        <dbReference type="Proteomes" id="UP001247754"/>
    </source>
</evidence>
<proteinExistence type="predicted"/>
<name>A0ABU1FDH1_9RHOB</name>
<sequence length="63" mass="6720">MNDTSFSDTRPGPQPVAAPFGVNGAPQHDATELTRGGNLAFIHLNGQVYSLRITRAGKLILTK</sequence>
<keyword evidence="3" id="KW-1185">Reference proteome</keyword>
<reference evidence="2 3" key="1">
    <citation type="submission" date="2023-09" db="EMBL/GenBank/DDBJ databases">
        <title>Xinfangfangia sedmenti sp. nov., isolated the sedment.</title>
        <authorList>
            <person name="Xu L."/>
        </authorList>
    </citation>
    <scope>NUCLEOTIDE SEQUENCE [LARGE SCALE GENOMIC DNA]</scope>
    <source>
        <strain evidence="2 3">LG-4</strain>
    </source>
</reference>
<dbReference type="InterPro" id="IPR019600">
    <property type="entry name" value="Hemin_uptake_protein_HemP"/>
</dbReference>
<feature type="region of interest" description="Disordered" evidence="1">
    <location>
        <begin position="1"/>
        <end position="31"/>
    </location>
</feature>
<accession>A0ABU1FDH1</accession>
<dbReference type="EMBL" id="JAVKPH010000038">
    <property type="protein sequence ID" value="MDR5654911.1"/>
    <property type="molecule type" value="Genomic_DNA"/>
</dbReference>
<evidence type="ECO:0000313" key="2">
    <source>
        <dbReference type="EMBL" id="MDR5654911.1"/>
    </source>
</evidence>
<organism evidence="2 3">
    <name type="scientific">Ruixingdingia sedimenti</name>
    <dbReference type="NCBI Taxonomy" id="3073604"/>
    <lineage>
        <taxon>Bacteria</taxon>
        <taxon>Pseudomonadati</taxon>
        <taxon>Pseudomonadota</taxon>
        <taxon>Alphaproteobacteria</taxon>
        <taxon>Rhodobacterales</taxon>
        <taxon>Paracoccaceae</taxon>
        <taxon>Ruixingdingia</taxon>
    </lineage>
</organism>
<comment type="caution">
    <text evidence="2">The sequence shown here is derived from an EMBL/GenBank/DDBJ whole genome shotgun (WGS) entry which is preliminary data.</text>
</comment>